<evidence type="ECO:0000313" key="1">
    <source>
        <dbReference type="EMBL" id="MBE9216946.1"/>
    </source>
</evidence>
<sequence>MLKRLLQATIITLLLNLIFGLTSNTDGAITSEAKPPLDIQSKPTASILVRAIK</sequence>
<name>A0A8J7K4D8_9CYAN</name>
<dbReference type="Proteomes" id="UP000620559">
    <property type="component" value="Unassembled WGS sequence"/>
</dbReference>
<keyword evidence="2" id="KW-1185">Reference proteome</keyword>
<accession>A0A8J7K4D8</accession>
<gene>
    <name evidence="1" type="ORF">IQ247_30570</name>
</gene>
<dbReference type="RefSeq" id="WP_193925836.1">
    <property type="nucleotide sequence ID" value="NZ_JADEWL010000226.1"/>
</dbReference>
<dbReference type="AlphaFoldDB" id="A0A8J7K4D8"/>
<evidence type="ECO:0000313" key="2">
    <source>
        <dbReference type="Proteomes" id="UP000620559"/>
    </source>
</evidence>
<reference evidence="1" key="1">
    <citation type="submission" date="2020-10" db="EMBL/GenBank/DDBJ databases">
        <authorList>
            <person name="Castelo-Branco R."/>
            <person name="Eusebio N."/>
            <person name="Adriana R."/>
            <person name="Vieira A."/>
            <person name="Brugerolle De Fraissinette N."/>
            <person name="Rezende De Castro R."/>
            <person name="Schneider M.P."/>
            <person name="Vasconcelos V."/>
            <person name="Leao P.N."/>
        </authorList>
    </citation>
    <scope>NUCLEOTIDE SEQUENCE</scope>
    <source>
        <strain evidence="1">LEGE 06105</strain>
    </source>
</reference>
<comment type="caution">
    <text evidence="1">The sequence shown here is derived from an EMBL/GenBank/DDBJ whole genome shotgun (WGS) entry which is preliminary data.</text>
</comment>
<protein>
    <submittedName>
        <fullName evidence="1">Uncharacterized protein</fullName>
    </submittedName>
</protein>
<proteinExistence type="predicted"/>
<dbReference type="EMBL" id="JADEWL010000226">
    <property type="protein sequence ID" value="MBE9216946.1"/>
    <property type="molecule type" value="Genomic_DNA"/>
</dbReference>
<organism evidence="1 2">
    <name type="scientific">Plectonema cf. radiosum LEGE 06105</name>
    <dbReference type="NCBI Taxonomy" id="945769"/>
    <lineage>
        <taxon>Bacteria</taxon>
        <taxon>Bacillati</taxon>
        <taxon>Cyanobacteriota</taxon>
        <taxon>Cyanophyceae</taxon>
        <taxon>Oscillatoriophycideae</taxon>
        <taxon>Oscillatoriales</taxon>
        <taxon>Microcoleaceae</taxon>
        <taxon>Plectonema</taxon>
    </lineage>
</organism>